<evidence type="ECO:0000256" key="1">
    <source>
        <dbReference type="ARBA" id="ARBA00006738"/>
    </source>
</evidence>
<evidence type="ECO:0000256" key="2">
    <source>
        <dbReference type="HAMAP-Rule" id="MF_00048"/>
    </source>
</evidence>
<dbReference type="KEGG" id="daw:HS1_000050"/>
<dbReference type="InterPro" id="IPR011335">
    <property type="entry name" value="Restrct_endonuc-II-like"/>
</dbReference>
<dbReference type="NCBIfam" id="NF009150">
    <property type="entry name" value="PRK12497.1-3"/>
    <property type="match status" value="1"/>
</dbReference>
<evidence type="ECO:0000313" key="3">
    <source>
        <dbReference type="EMBL" id="AMM39857.1"/>
    </source>
</evidence>
<dbReference type="HAMAP" id="MF_00048">
    <property type="entry name" value="UPF0102"/>
    <property type="match status" value="1"/>
</dbReference>
<keyword evidence="4" id="KW-1185">Reference proteome</keyword>
<dbReference type="Proteomes" id="UP000070560">
    <property type="component" value="Chromosome"/>
</dbReference>
<reference evidence="3 4" key="1">
    <citation type="submission" date="2015-10" db="EMBL/GenBank/DDBJ databases">
        <title>Candidatus Desulfofervidus auxilii, a hydrogenotrophic sulfate-reducing bacterium involved in the thermophilic anaerobic oxidation of methane.</title>
        <authorList>
            <person name="Krukenberg V."/>
            <person name="Richter M."/>
            <person name="Wegener G."/>
        </authorList>
    </citation>
    <scope>NUCLEOTIDE SEQUENCE [LARGE SCALE GENOMIC DNA]</scope>
    <source>
        <strain evidence="3 4">HS1</strain>
    </source>
</reference>
<dbReference type="Pfam" id="PF02021">
    <property type="entry name" value="UPF0102"/>
    <property type="match status" value="1"/>
</dbReference>
<comment type="similarity">
    <text evidence="1 2">Belongs to the UPF0102 family.</text>
</comment>
<organism evidence="3 4">
    <name type="scientific">Desulfofervidus auxilii</name>
    <dbReference type="NCBI Taxonomy" id="1621989"/>
    <lineage>
        <taxon>Bacteria</taxon>
        <taxon>Pseudomonadati</taxon>
        <taxon>Thermodesulfobacteriota</taxon>
        <taxon>Candidatus Desulfofervidia</taxon>
        <taxon>Candidatus Desulfofervidales</taxon>
        <taxon>Candidatus Desulfofervidaceae</taxon>
        <taxon>Candidatus Desulfofervidus</taxon>
    </lineage>
</organism>
<protein>
    <recommendedName>
        <fullName evidence="2">UPF0102 protein HS1_000050</fullName>
    </recommendedName>
</protein>
<dbReference type="InterPro" id="IPR011856">
    <property type="entry name" value="tRNA_endonuc-like_dom_sf"/>
</dbReference>
<dbReference type="OrthoDB" id="9794876at2"/>
<sequence>MKFWKFSEKKHDIGEKGEVLAKRFLQKQGYKIITTNYGNKLGEIDIIALEKDTIVFIEVKTRSNNYFGLAKEAIDKHKKQKIAKVALYYLRRHCKEDVKARFDVIAIDNDKIELIRNAYSL</sequence>
<dbReference type="EMBL" id="CP013015">
    <property type="protein sequence ID" value="AMM39857.1"/>
    <property type="molecule type" value="Genomic_DNA"/>
</dbReference>
<dbReference type="NCBIfam" id="TIGR00252">
    <property type="entry name" value="YraN family protein"/>
    <property type="match status" value="1"/>
</dbReference>
<name>A0A7U4QI94_DESA2</name>
<dbReference type="InterPro" id="IPR003509">
    <property type="entry name" value="UPF0102_YraN-like"/>
</dbReference>
<dbReference type="GO" id="GO:0003676">
    <property type="term" value="F:nucleic acid binding"/>
    <property type="evidence" value="ECO:0007669"/>
    <property type="project" value="InterPro"/>
</dbReference>
<dbReference type="PANTHER" id="PTHR34039:SF1">
    <property type="entry name" value="UPF0102 PROTEIN YRAN"/>
    <property type="match status" value="1"/>
</dbReference>
<dbReference type="SUPFAM" id="SSF52980">
    <property type="entry name" value="Restriction endonuclease-like"/>
    <property type="match status" value="1"/>
</dbReference>
<dbReference type="PANTHER" id="PTHR34039">
    <property type="entry name" value="UPF0102 PROTEIN YRAN"/>
    <property type="match status" value="1"/>
</dbReference>
<evidence type="ECO:0000313" key="4">
    <source>
        <dbReference type="Proteomes" id="UP000070560"/>
    </source>
</evidence>
<accession>A0A7U4QI94</accession>
<dbReference type="Gene3D" id="3.40.1350.10">
    <property type="match status" value="1"/>
</dbReference>
<dbReference type="CDD" id="cd20736">
    <property type="entry name" value="PoNe_Nuclease"/>
    <property type="match status" value="1"/>
</dbReference>
<dbReference type="AlphaFoldDB" id="A0A7U4QI94"/>
<gene>
    <name evidence="3" type="ORF">HS1_000050</name>
</gene>
<dbReference type="RefSeq" id="WP_066060134.1">
    <property type="nucleotide sequence ID" value="NZ_CP013015.1"/>
</dbReference>
<proteinExistence type="inferred from homology"/>